<evidence type="ECO:0000256" key="2">
    <source>
        <dbReference type="SAM" id="Phobius"/>
    </source>
</evidence>
<feature type="compositionally biased region" description="Acidic residues" evidence="1">
    <location>
        <begin position="383"/>
        <end position="396"/>
    </location>
</feature>
<feature type="transmembrane region" description="Helical" evidence="2">
    <location>
        <begin position="555"/>
        <end position="579"/>
    </location>
</feature>
<reference evidence="4 5" key="1">
    <citation type="submission" date="2019-01" db="EMBL/GenBank/DDBJ databases">
        <title>A chromosome-scale genome assembly of the yellow perch, Perca flavescens.</title>
        <authorList>
            <person name="Feron R."/>
            <person name="Morvezen R."/>
            <person name="Bestin A."/>
            <person name="Haffray P."/>
            <person name="Klopp C."/>
            <person name="Zahm M."/>
            <person name="Cabau C."/>
            <person name="Roques C."/>
            <person name="Donnadieu C."/>
            <person name="Bouchez O."/>
            <person name="Christie M."/>
            <person name="Larson W."/>
            <person name="Guiguen Y."/>
        </authorList>
    </citation>
    <scope>NUCLEOTIDE SEQUENCE [LARGE SCALE GENOMIC DNA]</scope>
    <source>
        <strain evidence="4">YP-PL-M2</strain>
        <tissue evidence="4">Blood</tissue>
    </source>
</reference>
<feature type="chain" id="PRO_5019766327" evidence="3">
    <location>
        <begin position="21"/>
        <end position="683"/>
    </location>
</feature>
<keyword evidence="2" id="KW-0812">Transmembrane</keyword>
<comment type="caution">
    <text evidence="4">The sequence shown here is derived from an EMBL/GenBank/DDBJ whole genome shotgun (WGS) entry which is preliminary data.</text>
</comment>
<feature type="region of interest" description="Disordered" evidence="1">
    <location>
        <begin position="604"/>
        <end position="624"/>
    </location>
</feature>
<name>A0A484DLH5_PERFV</name>
<feature type="region of interest" description="Disordered" evidence="1">
    <location>
        <begin position="120"/>
        <end position="158"/>
    </location>
</feature>
<feature type="region of interest" description="Disordered" evidence="1">
    <location>
        <begin position="639"/>
        <end position="683"/>
    </location>
</feature>
<keyword evidence="3" id="KW-0732">Signal</keyword>
<accession>A0A484DLH5</accession>
<evidence type="ECO:0000256" key="1">
    <source>
        <dbReference type="SAM" id="MobiDB-lite"/>
    </source>
</evidence>
<dbReference type="Proteomes" id="UP000295070">
    <property type="component" value="Chromosome 2"/>
</dbReference>
<keyword evidence="2" id="KW-0472">Membrane</keyword>
<organism evidence="4 5">
    <name type="scientific">Perca flavescens</name>
    <name type="common">American yellow perch</name>
    <name type="synonym">Morone flavescens</name>
    <dbReference type="NCBI Taxonomy" id="8167"/>
    <lineage>
        <taxon>Eukaryota</taxon>
        <taxon>Metazoa</taxon>
        <taxon>Chordata</taxon>
        <taxon>Craniata</taxon>
        <taxon>Vertebrata</taxon>
        <taxon>Euteleostomi</taxon>
        <taxon>Actinopterygii</taxon>
        <taxon>Neopterygii</taxon>
        <taxon>Teleostei</taxon>
        <taxon>Neoteleostei</taxon>
        <taxon>Acanthomorphata</taxon>
        <taxon>Eupercaria</taxon>
        <taxon>Perciformes</taxon>
        <taxon>Percoidei</taxon>
        <taxon>Percidae</taxon>
        <taxon>Percinae</taxon>
        <taxon>Perca</taxon>
    </lineage>
</organism>
<evidence type="ECO:0000256" key="3">
    <source>
        <dbReference type="SAM" id="SignalP"/>
    </source>
</evidence>
<dbReference type="AlphaFoldDB" id="A0A484DLH5"/>
<evidence type="ECO:0000313" key="4">
    <source>
        <dbReference type="EMBL" id="TDH16113.1"/>
    </source>
</evidence>
<protein>
    <submittedName>
        <fullName evidence="4">Uncharacterized protein</fullName>
    </submittedName>
</protein>
<proteinExistence type="predicted"/>
<feature type="region of interest" description="Disordered" evidence="1">
    <location>
        <begin position="383"/>
        <end position="477"/>
    </location>
</feature>
<feature type="signal peptide" evidence="3">
    <location>
        <begin position="1"/>
        <end position="20"/>
    </location>
</feature>
<keyword evidence="5" id="KW-1185">Reference proteome</keyword>
<dbReference type="STRING" id="8167.A0A484DLH5"/>
<dbReference type="EMBL" id="SCKG01000002">
    <property type="protein sequence ID" value="TDH16113.1"/>
    <property type="molecule type" value="Genomic_DNA"/>
</dbReference>
<feature type="compositionally biased region" description="Polar residues" evidence="1">
    <location>
        <begin position="458"/>
        <end position="467"/>
    </location>
</feature>
<sequence length="683" mass="72199">MEYCFLKGFLVVLLIQHCRSEDLSTSIQSSTAVTLQDGQALPQEPELPPGEVVPVVSPPSLKEVQQAVQEASEQVEGRGAEEVLKELLERVVVAAMGQVEGGSEAKADEAAVQEAFEEDALGAKKGETESDTEAEVSEQKVEEEVEGEDMGAEGGDTGVGEEQEIAKVDAFEDVVEEGKGAAEGDEETVAGFVQATTAGVETGGREAEGVEVIGESLDTEVSQEVVEEAVAALEETRGYLAVKETGVEETGVEDSEEHVVLWEEKGAAESETQEVEETPAVMDVAVGGEPEQETMVESDPSLAVADVEQLGDAWGKEETQIDDMKGEVIVPHVDNYERETTQTVAGEPVEAEDEEKVNIVKDAEGPEVDDEQGHLVVEGGDAEEVEAEGTEVEAEGGEINGGSVIKEESVALVNEGGDQQAGEEEQIALETSRGNEKEDQEVLVISAPEPLDGDEASIEQSPENQAPTPRPSLGGVETEENILGDEKSNNGNEIITPTDDLLPHDPVVAQPTLDNFVKDFPAEPPQAEGEEPGEANELVEDTAGNTETSELGLEAWKIGAISAAAFLVLETVIIIIYILKHPPRNKNSSVPALQRACEEGCVEPEAATGGDCSDDTLPAGNGDAQQIAAHDPFDVASTMAQNKEQHEEEHAIAMSDLPPSSAEESANTGPGPDSSQDLRTSIL</sequence>
<feature type="compositionally biased region" description="Polar residues" evidence="1">
    <location>
        <begin position="662"/>
        <end position="683"/>
    </location>
</feature>
<keyword evidence="2" id="KW-1133">Transmembrane helix</keyword>
<evidence type="ECO:0000313" key="5">
    <source>
        <dbReference type="Proteomes" id="UP000295070"/>
    </source>
</evidence>
<gene>
    <name evidence="4" type="ORF">EPR50_G00016540</name>
</gene>